<evidence type="ECO:0000256" key="1">
    <source>
        <dbReference type="SAM" id="MobiDB-lite"/>
    </source>
</evidence>
<organism evidence="2 3">
    <name type="scientific">Caerostris extrusa</name>
    <name type="common">Bark spider</name>
    <name type="synonym">Caerostris bankana</name>
    <dbReference type="NCBI Taxonomy" id="172846"/>
    <lineage>
        <taxon>Eukaryota</taxon>
        <taxon>Metazoa</taxon>
        <taxon>Ecdysozoa</taxon>
        <taxon>Arthropoda</taxon>
        <taxon>Chelicerata</taxon>
        <taxon>Arachnida</taxon>
        <taxon>Araneae</taxon>
        <taxon>Araneomorphae</taxon>
        <taxon>Entelegynae</taxon>
        <taxon>Araneoidea</taxon>
        <taxon>Araneidae</taxon>
        <taxon>Caerostris</taxon>
    </lineage>
</organism>
<proteinExistence type="predicted"/>
<comment type="caution">
    <text evidence="2">The sequence shown here is derived from an EMBL/GenBank/DDBJ whole genome shotgun (WGS) entry which is preliminary data.</text>
</comment>
<protein>
    <submittedName>
        <fullName evidence="2">Uncharacterized protein</fullName>
    </submittedName>
</protein>
<dbReference type="AlphaFoldDB" id="A0AAV4XMJ6"/>
<evidence type="ECO:0000313" key="2">
    <source>
        <dbReference type="EMBL" id="GIY96396.1"/>
    </source>
</evidence>
<accession>A0AAV4XMJ6</accession>
<dbReference type="Proteomes" id="UP001054945">
    <property type="component" value="Unassembled WGS sequence"/>
</dbReference>
<name>A0AAV4XMJ6_CAEEX</name>
<feature type="region of interest" description="Disordered" evidence="1">
    <location>
        <begin position="72"/>
        <end position="100"/>
    </location>
</feature>
<dbReference type="EMBL" id="BPLR01000654">
    <property type="protein sequence ID" value="GIY96396.1"/>
    <property type="molecule type" value="Genomic_DNA"/>
</dbReference>
<gene>
    <name evidence="2" type="ORF">CEXT_469091</name>
</gene>
<sequence>MDEAHAILEKLAIKLIILDPISNLKGTTNLTADDLISLEDPENNTRNEPYRVIYSHPSDGILLQSRLTRPYNWTDDVTTPPPNPALSVGRQEQKRTKKKE</sequence>
<evidence type="ECO:0000313" key="3">
    <source>
        <dbReference type="Proteomes" id="UP001054945"/>
    </source>
</evidence>
<keyword evidence="3" id="KW-1185">Reference proteome</keyword>
<reference evidence="2 3" key="1">
    <citation type="submission" date="2021-06" db="EMBL/GenBank/DDBJ databases">
        <title>Caerostris extrusa draft genome.</title>
        <authorList>
            <person name="Kono N."/>
            <person name="Arakawa K."/>
        </authorList>
    </citation>
    <scope>NUCLEOTIDE SEQUENCE [LARGE SCALE GENOMIC DNA]</scope>
</reference>